<feature type="compositionally biased region" description="Low complexity" evidence="1">
    <location>
        <begin position="75"/>
        <end position="105"/>
    </location>
</feature>
<protein>
    <submittedName>
        <fullName evidence="2">Uncharacterized protein</fullName>
    </submittedName>
</protein>
<sequence length="105" mass="9883">MQSGSGSRLACRPVTKASMEESMSKKILICMMAAATFGSLAGCSATGTASGSGAGGGTLTGSGSVNDNTGSRPRSGYGTAPGATSSGGTASGATSGGTSSTSPRY</sequence>
<dbReference type="EMBL" id="CP000091">
    <property type="protein sequence ID" value="AAZ64584.1"/>
    <property type="molecule type" value="Genomic_DNA"/>
</dbReference>
<feature type="compositionally biased region" description="Gly residues" evidence="1">
    <location>
        <begin position="50"/>
        <end position="60"/>
    </location>
</feature>
<feature type="region of interest" description="Disordered" evidence="1">
    <location>
        <begin position="46"/>
        <end position="105"/>
    </location>
</feature>
<evidence type="ECO:0000256" key="1">
    <source>
        <dbReference type="SAM" id="MobiDB-lite"/>
    </source>
</evidence>
<organism evidence="2">
    <name type="scientific">Cupriavidus pinatubonensis (strain JMP 134 / LMG 1197)</name>
    <name type="common">Cupriavidus necator (strain JMP 134)</name>
    <dbReference type="NCBI Taxonomy" id="264198"/>
    <lineage>
        <taxon>Bacteria</taxon>
        <taxon>Pseudomonadati</taxon>
        <taxon>Pseudomonadota</taxon>
        <taxon>Betaproteobacteria</taxon>
        <taxon>Burkholderiales</taxon>
        <taxon>Burkholderiaceae</taxon>
        <taxon>Cupriavidus</taxon>
    </lineage>
</organism>
<name>Q46QK0_CUPPJ</name>
<dbReference type="AlphaFoldDB" id="Q46QK0"/>
<dbReference type="KEGG" id="reu:Reut_B5238"/>
<proteinExistence type="predicted"/>
<evidence type="ECO:0000313" key="2">
    <source>
        <dbReference type="EMBL" id="AAZ64584.1"/>
    </source>
</evidence>
<accession>Q46QK0</accession>
<dbReference type="STRING" id="264198.Reut_B5238"/>
<gene>
    <name evidence="2" type="ordered locus">Reut_B5238</name>
</gene>
<reference evidence="2" key="1">
    <citation type="submission" date="2005-08" db="EMBL/GenBank/DDBJ databases">
        <title>Complete sequence of chromosome 2 of Ralstonia eutropha JMP134.</title>
        <authorList>
            <person name="Copeland A."/>
            <person name="Lucas S."/>
            <person name="Lapidus A."/>
            <person name="Barry K."/>
            <person name="Detter J.C."/>
            <person name="Glavina T."/>
            <person name="Hammon N."/>
            <person name="Israni S."/>
            <person name="Pitluck S."/>
            <person name="Goltsman E."/>
            <person name="Martinez M."/>
            <person name="Schmutz J."/>
            <person name="Larimer F."/>
            <person name="Land M."/>
            <person name="Lykidis A."/>
            <person name="Richardson P."/>
        </authorList>
    </citation>
    <scope>NUCLEOTIDE SEQUENCE [LARGE SCALE GENOMIC DNA]</scope>
    <source>
        <strain evidence="2">JMP134</strain>
    </source>
</reference>
<dbReference type="HOGENOM" id="CLU_2232105_0_0_4"/>